<proteinExistence type="predicted"/>
<dbReference type="KEGG" id="cep:Cri9333_2408"/>
<organism evidence="1 2">
    <name type="scientific">Crinalium epipsammum PCC 9333</name>
    <dbReference type="NCBI Taxonomy" id="1173022"/>
    <lineage>
        <taxon>Bacteria</taxon>
        <taxon>Bacillati</taxon>
        <taxon>Cyanobacteriota</taxon>
        <taxon>Cyanophyceae</taxon>
        <taxon>Gomontiellales</taxon>
        <taxon>Gomontiellaceae</taxon>
        <taxon>Crinalium</taxon>
    </lineage>
</organism>
<keyword evidence="2" id="KW-1185">Reference proteome</keyword>
<dbReference type="OrthoDB" id="465500at2"/>
<name>K9W1F8_9CYAN</name>
<sequence length="81" mass="9034">MPTYNEVLNQVQSLPSKDQIRLLEELKKIVYHPVEVEGDDEVISVEEIAESEAALQDYLAGRDSGISSKELKSKLFGDKIG</sequence>
<dbReference type="HOGENOM" id="CLU_2586345_0_0_3"/>
<dbReference type="PATRIC" id="fig|1173022.3.peg.2603"/>
<dbReference type="AlphaFoldDB" id="K9W1F8"/>
<evidence type="ECO:0000313" key="1">
    <source>
        <dbReference type="EMBL" id="AFZ13275.1"/>
    </source>
</evidence>
<dbReference type="eggNOG" id="ENOG5032ZUI">
    <property type="taxonomic scope" value="Bacteria"/>
</dbReference>
<dbReference type="STRING" id="1173022.Cri9333_2408"/>
<protein>
    <submittedName>
        <fullName evidence="1">Uncharacterized protein</fullName>
    </submittedName>
</protein>
<gene>
    <name evidence="1" type="ORF">Cri9333_2408</name>
</gene>
<dbReference type="Proteomes" id="UP000010472">
    <property type="component" value="Chromosome"/>
</dbReference>
<dbReference type="EMBL" id="CP003620">
    <property type="protein sequence ID" value="AFZ13275.1"/>
    <property type="molecule type" value="Genomic_DNA"/>
</dbReference>
<reference evidence="1 2" key="1">
    <citation type="submission" date="2012-06" db="EMBL/GenBank/DDBJ databases">
        <title>Finished chromosome of genome of Crinalium epipsammum PCC 9333.</title>
        <authorList>
            <consortium name="US DOE Joint Genome Institute"/>
            <person name="Gugger M."/>
            <person name="Coursin T."/>
            <person name="Rippka R."/>
            <person name="Tandeau De Marsac N."/>
            <person name="Huntemann M."/>
            <person name="Wei C.-L."/>
            <person name="Han J."/>
            <person name="Detter J.C."/>
            <person name="Han C."/>
            <person name="Tapia R."/>
            <person name="Davenport K."/>
            <person name="Daligault H."/>
            <person name="Erkkila T."/>
            <person name="Gu W."/>
            <person name="Munk A.C.C."/>
            <person name="Teshima H."/>
            <person name="Xu Y."/>
            <person name="Chain P."/>
            <person name="Chen A."/>
            <person name="Krypides N."/>
            <person name="Mavromatis K."/>
            <person name="Markowitz V."/>
            <person name="Szeto E."/>
            <person name="Ivanova N."/>
            <person name="Mikhailova N."/>
            <person name="Ovchinnikova G."/>
            <person name="Pagani I."/>
            <person name="Pati A."/>
            <person name="Goodwin L."/>
            <person name="Peters L."/>
            <person name="Pitluck S."/>
            <person name="Woyke T."/>
            <person name="Kerfeld C."/>
        </authorList>
    </citation>
    <scope>NUCLEOTIDE SEQUENCE [LARGE SCALE GENOMIC DNA]</scope>
    <source>
        <strain evidence="1 2">PCC 9333</strain>
    </source>
</reference>
<evidence type="ECO:0000313" key="2">
    <source>
        <dbReference type="Proteomes" id="UP000010472"/>
    </source>
</evidence>
<accession>K9W1F8</accession>